<dbReference type="CDD" id="cd18584">
    <property type="entry name" value="ABC_6TM_AarD_CydD"/>
    <property type="match status" value="1"/>
</dbReference>
<dbReference type="InterPro" id="IPR003439">
    <property type="entry name" value="ABC_transporter-like_ATP-bd"/>
</dbReference>
<dbReference type="PANTHER" id="PTHR24221">
    <property type="entry name" value="ATP-BINDING CASSETTE SUB-FAMILY B"/>
    <property type="match status" value="1"/>
</dbReference>
<dbReference type="PROSITE" id="PS50929">
    <property type="entry name" value="ABC_TM1F"/>
    <property type="match status" value="1"/>
</dbReference>
<dbReference type="SUPFAM" id="SSF90123">
    <property type="entry name" value="ABC transporter transmembrane region"/>
    <property type="match status" value="1"/>
</dbReference>
<keyword evidence="6 7" id="KW-0472">Membrane</keyword>
<comment type="subcellular location">
    <subcellularLocation>
        <location evidence="1">Cell membrane</location>
        <topology evidence="1">Multi-pass membrane protein</topology>
    </subcellularLocation>
</comment>
<feature type="transmembrane region" description="Helical" evidence="7">
    <location>
        <begin position="259"/>
        <end position="287"/>
    </location>
</feature>
<name>A0ABS9QRN1_9GAMM</name>
<evidence type="ECO:0000256" key="4">
    <source>
        <dbReference type="ARBA" id="ARBA00022840"/>
    </source>
</evidence>
<evidence type="ECO:0000256" key="1">
    <source>
        <dbReference type="ARBA" id="ARBA00004651"/>
    </source>
</evidence>
<proteinExistence type="predicted"/>
<dbReference type="Pfam" id="PF00664">
    <property type="entry name" value="ABC_membrane"/>
    <property type="match status" value="1"/>
</dbReference>
<dbReference type="SUPFAM" id="SSF52540">
    <property type="entry name" value="P-loop containing nucleoside triphosphate hydrolases"/>
    <property type="match status" value="1"/>
</dbReference>
<keyword evidence="5 7" id="KW-1133">Transmembrane helix</keyword>
<reference evidence="10 11" key="1">
    <citation type="submission" date="2020-08" db="EMBL/GenBank/DDBJ databases">
        <title>Whole genome sequence of Shewanella sp strain PS-2.</title>
        <authorList>
            <person name="Das S.K."/>
        </authorList>
    </citation>
    <scope>NUCLEOTIDE SEQUENCE [LARGE SCALE GENOMIC DNA]</scope>
    <source>
        <strain evidence="10 11">PS-2</strain>
    </source>
</reference>
<evidence type="ECO:0000256" key="3">
    <source>
        <dbReference type="ARBA" id="ARBA00022741"/>
    </source>
</evidence>
<dbReference type="InterPro" id="IPR017871">
    <property type="entry name" value="ABC_transporter-like_CS"/>
</dbReference>
<evidence type="ECO:0000256" key="7">
    <source>
        <dbReference type="SAM" id="Phobius"/>
    </source>
</evidence>
<dbReference type="SMART" id="SM00382">
    <property type="entry name" value="AAA"/>
    <property type="match status" value="1"/>
</dbReference>
<dbReference type="Gene3D" id="1.20.1560.10">
    <property type="entry name" value="ABC transporter type 1, transmembrane domain"/>
    <property type="match status" value="1"/>
</dbReference>
<feature type="transmembrane region" description="Helical" evidence="7">
    <location>
        <begin position="307"/>
        <end position="326"/>
    </location>
</feature>
<evidence type="ECO:0000256" key="5">
    <source>
        <dbReference type="ARBA" id="ARBA00022989"/>
    </source>
</evidence>
<dbReference type="Gene3D" id="3.40.50.300">
    <property type="entry name" value="P-loop containing nucleotide triphosphate hydrolases"/>
    <property type="match status" value="1"/>
</dbReference>
<dbReference type="PROSITE" id="PS50893">
    <property type="entry name" value="ABC_TRANSPORTER_2"/>
    <property type="match status" value="1"/>
</dbReference>
<evidence type="ECO:0000259" key="9">
    <source>
        <dbReference type="PROSITE" id="PS50929"/>
    </source>
</evidence>
<keyword evidence="11" id="KW-1185">Reference proteome</keyword>
<keyword evidence="4" id="KW-0067">ATP-binding</keyword>
<evidence type="ECO:0000313" key="11">
    <source>
        <dbReference type="Proteomes" id="UP000829384"/>
    </source>
</evidence>
<dbReference type="InterPro" id="IPR036640">
    <property type="entry name" value="ABC1_TM_sf"/>
</dbReference>
<evidence type="ECO:0000256" key="6">
    <source>
        <dbReference type="ARBA" id="ARBA00023136"/>
    </source>
</evidence>
<organism evidence="10 11">
    <name type="scientific">Shewanella cutis</name>
    <dbReference type="NCBI Taxonomy" id="2766780"/>
    <lineage>
        <taxon>Bacteria</taxon>
        <taxon>Pseudomonadati</taxon>
        <taxon>Pseudomonadota</taxon>
        <taxon>Gammaproteobacteria</taxon>
        <taxon>Alteromonadales</taxon>
        <taxon>Shewanellaceae</taxon>
        <taxon>Shewanella</taxon>
    </lineage>
</organism>
<feature type="transmembrane region" description="Helical" evidence="7">
    <location>
        <begin position="75"/>
        <end position="95"/>
    </location>
</feature>
<dbReference type="InterPro" id="IPR014216">
    <property type="entry name" value="ABC_transptr_CydD"/>
</dbReference>
<evidence type="ECO:0000313" key="10">
    <source>
        <dbReference type="EMBL" id="MCG9963013.1"/>
    </source>
</evidence>
<evidence type="ECO:0000259" key="8">
    <source>
        <dbReference type="PROSITE" id="PS50893"/>
    </source>
</evidence>
<gene>
    <name evidence="10" type="primary">cydD</name>
    <name evidence="10" type="ORF">H9J30_03610</name>
</gene>
<dbReference type="RefSeq" id="WP_240129706.1">
    <property type="nucleotide sequence ID" value="NZ_JACSDI010000001.1"/>
</dbReference>
<dbReference type="Proteomes" id="UP000829384">
    <property type="component" value="Unassembled WGS sequence"/>
</dbReference>
<dbReference type="NCBIfam" id="NF008379">
    <property type="entry name" value="PRK11174.1"/>
    <property type="match status" value="1"/>
</dbReference>
<sequence>MDKSLEKSLLVWLKSQKKACGWFLKLSVWCGILSAIALIVQAYLIATLLDGVIIGNGLLGSGANSPQSTIGASDYLPHLMALIGLMLLRAGLAYARERASFEAGRRLRQHIRSAVMDKLTRLGPAFIKGKPAGSWASIVLEQVEDLQDFYARYLPQMTLAGVIPLLILLAVFPINWAAGLILLLTAPLIPLFMILVGMGAADANRKNFNALARLSGHFMDRLKGLATLKLFNRGDAELKVIEKASEEFRSRTMSVLRMAFLSSAVLEFFAAVSIAVLAVYFGFSYLGHLDFGYYGTHAHIGPNANEGLPFSLFVGLFILILAPEFYQPLRDMGTHYHAKAQAIGAAQALMTLLEHPEPQPTESVASDTRLDKIESLIAEELEVFSVDGTRLLGPISFELKQEEHLALVGPSGAGKTSLLNALLGFLPYQGKLLINGVELSSIDLAHWRRQLAWLGQEPQLFHGTVRENVALANPNITDEQVWHLLEQANIHEFVRTQPLGLATPIGEQSSTLSVGQAQRIALARALAQASQVFILDEPSASLDSVSEQLLTLTLNRAMAGKMCIMVTHRLDQLDRMQSILVLDKGLIVQRGDFASLSVQAGLFQTMLHENIESVADIELAAVEPQSRVDTQIDLIATSNSTEGAAQ</sequence>
<dbReference type="InterPro" id="IPR011527">
    <property type="entry name" value="ABC1_TM_dom"/>
</dbReference>
<protein>
    <submittedName>
        <fullName evidence="10">Cysteine/glutathione ABC transporter permease/ATP-binding protein CydD</fullName>
    </submittedName>
</protein>
<feature type="domain" description="ABC transmembrane type-1" evidence="9">
    <location>
        <begin position="30"/>
        <end position="341"/>
    </location>
</feature>
<dbReference type="EMBL" id="JACSDI010000001">
    <property type="protein sequence ID" value="MCG9963013.1"/>
    <property type="molecule type" value="Genomic_DNA"/>
</dbReference>
<accession>A0ABS9QRN1</accession>
<keyword evidence="3" id="KW-0547">Nucleotide-binding</keyword>
<dbReference type="InterPro" id="IPR027417">
    <property type="entry name" value="P-loop_NTPase"/>
</dbReference>
<dbReference type="NCBIfam" id="TIGR02857">
    <property type="entry name" value="CydD"/>
    <property type="match status" value="1"/>
</dbReference>
<feature type="transmembrane region" description="Helical" evidence="7">
    <location>
        <begin position="180"/>
        <end position="201"/>
    </location>
</feature>
<feature type="transmembrane region" description="Helical" evidence="7">
    <location>
        <begin position="157"/>
        <end position="174"/>
    </location>
</feature>
<evidence type="ECO:0000256" key="2">
    <source>
        <dbReference type="ARBA" id="ARBA00022692"/>
    </source>
</evidence>
<dbReference type="PANTHER" id="PTHR24221:SF261">
    <property type="entry name" value="GLUTATHIONE_L-CYSTEINE TRANSPORT SYSTEM ATP-BINDING_PERMEASE PROTEIN CYDD"/>
    <property type="match status" value="1"/>
</dbReference>
<dbReference type="PROSITE" id="PS00211">
    <property type="entry name" value="ABC_TRANSPORTER_1"/>
    <property type="match status" value="1"/>
</dbReference>
<dbReference type="InterPro" id="IPR039421">
    <property type="entry name" value="Type_1_exporter"/>
</dbReference>
<comment type="caution">
    <text evidence="10">The sequence shown here is derived from an EMBL/GenBank/DDBJ whole genome shotgun (WGS) entry which is preliminary data.</text>
</comment>
<dbReference type="InterPro" id="IPR003593">
    <property type="entry name" value="AAA+_ATPase"/>
</dbReference>
<dbReference type="Pfam" id="PF00005">
    <property type="entry name" value="ABC_tran"/>
    <property type="match status" value="1"/>
</dbReference>
<feature type="transmembrane region" description="Helical" evidence="7">
    <location>
        <begin position="21"/>
        <end position="46"/>
    </location>
</feature>
<keyword evidence="2 7" id="KW-0812">Transmembrane</keyword>
<feature type="domain" description="ABC transporter" evidence="8">
    <location>
        <begin position="376"/>
        <end position="609"/>
    </location>
</feature>